<dbReference type="GO" id="GO:0016042">
    <property type="term" value="P:lipid catabolic process"/>
    <property type="evidence" value="ECO:0007669"/>
    <property type="project" value="UniProtKB-KW"/>
</dbReference>
<keyword evidence="5" id="KW-1185">Reference proteome</keyword>
<dbReference type="SUPFAM" id="SSF51695">
    <property type="entry name" value="PLC-like phosphodiesterases"/>
    <property type="match status" value="1"/>
</dbReference>
<proteinExistence type="predicted"/>
<dbReference type="GeneTree" id="ENSGT00940000156993"/>
<dbReference type="InterPro" id="IPR017946">
    <property type="entry name" value="PLC-like_Pdiesterase_TIM-brl"/>
</dbReference>
<keyword evidence="1" id="KW-0443">Lipid metabolism</keyword>
<evidence type="ECO:0000256" key="1">
    <source>
        <dbReference type="RuleBase" id="RU361133"/>
    </source>
</evidence>
<keyword evidence="1" id="KW-0442">Lipid degradation</keyword>
<dbReference type="EC" id="3.1.4.11" evidence="1"/>
<keyword evidence="2" id="KW-0732">Signal</keyword>
<dbReference type="Ensembl" id="ENSCMIT00000010056.1">
    <property type="protein sequence ID" value="ENSCMIP00000009794.1"/>
    <property type="gene ID" value="ENSCMIG00000005171.1"/>
</dbReference>
<feature type="domain" description="PI-PLC Y-box" evidence="3">
    <location>
        <begin position="51"/>
        <end position="132"/>
    </location>
</feature>
<organism evidence="4 5">
    <name type="scientific">Callorhinchus milii</name>
    <name type="common">Ghost shark</name>
    <dbReference type="NCBI Taxonomy" id="7868"/>
    <lineage>
        <taxon>Eukaryota</taxon>
        <taxon>Metazoa</taxon>
        <taxon>Chordata</taxon>
        <taxon>Craniata</taxon>
        <taxon>Vertebrata</taxon>
        <taxon>Chondrichthyes</taxon>
        <taxon>Holocephali</taxon>
        <taxon>Chimaeriformes</taxon>
        <taxon>Callorhinchidae</taxon>
        <taxon>Callorhinchus</taxon>
    </lineage>
</organism>
<dbReference type="PRINTS" id="PR00390">
    <property type="entry name" value="PHPHLIPASEC"/>
</dbReference>
<reference evidence="5" key="3">
    <citation type="journal article" date="2014" name="Nature">
        <title>Elephant shark genome provides unique insights into gnathostome evolution.</title>
        <authorList>
            <consortium name="International Elephant Shark Genome Sequencing Consortium"/>
            <person name="Venkatesh B."/>
            <person name="Lee A.P."/>
            <person name="Ravi V."/>
            <person name="Maurya A.K."/>
            <person name="Lian M.M."/>
            <person name="Swann J.B."/>
            <person name="Ohta Y."/>
            <person name="Flajnik M.F."/>
            <person name="Sutoh Y."/>
            <person name="Kasahara M."/>
            <person name="Hoon S."/>
            <person name="Gangu V."/>
            <person name="Roy S.W."/>
            <person name="Irimia M."/>
            <person name="Korzh V."/>
            <person name="Kondrychyn I."/>
            <person name="Lim Z.W."/>
            <person name="Tay B.H."/>
            <person name="Tohari S."/>
            <person name="Kong K.W."/>
            <person name="Ho S."/>
            <person name="Lorente-Galdos B."/>
            <person name="Quilez J."/>
            <person name="Marques-Bonet T."/>
            <person name="Raney B.J."/>
            <person name="Ingham P.W."/>
            <person name="Tay A."/>
            <person name="Hillier L.W."/>
            <person name="Minx P."/>
            <person name="Boehm T."/>
            <person name="Wilson R.K."/>
            <person name="Brenner S."/>
            <person name="Warren W.C."/>
        </authorList>
    </citation>
    <scope>NUCLEOTIDE SEQUENCE [LARGE SCALE GENOMIC DNA]</scope>
</reference>
<comment type="catalytic activity">
    <reaction evidence="1">
        <text>a 1,2-diacyl-sn-glycero-3-phospho-(1D-myo-inositol-4,5-bisphosphate) + H2O = 1D-myo-inositol 1,4,5-trisphosphate + a 1,2-diacyl-sn-glycerol + H(+)</text>
        <dbReference type="Rhea" id="RHEA:33179"/>
        <dbReference type="ChEBI" id="CHEBI:15377"/>
        <dbReference type="ChEBI" id="CHEBI:15378"/>
        <dbReference type="ChEBI" id="CHEBI:17815"/>
        <dbReference type="ChEBI" id="CHEBI:58456"/>
        <dbReference type="ChEBI" id="CHEBI:203600"/>
        <dbReference type="EC" id="3.1.4.11"/>
    </reaction>
</comment>
<dbReference type="InParanoid" id="A0A4W3HJR5"/>
<dbReference type="PROSITE" id="PS50008">
    <property type="entry name" value="PIPLC_Y_DOMAIN"/>
    <property type="match status" value="1"/>
</dbReference>
<feature type="signal peptide" evidence="2">
    <location>
        <begin position="1"/>
        <end position="23"/>
    </location>
</feature>
<dbReference type="PANTHER" id="PTHR10336">
    <property type="entry name" value="PHOSPHOINOSITIDE-SPECIFIC PHOSPHOLIPASE C FAMILY PROTEIN"/>
    <property type="match status" value="1"/>
</dbReference>
<sequence length="150" mass="16485">MAEQARGLNVLLLFLCSWSWCLCCVVLCCGAWVLMGFACVCWQEAKLSQELSDLVVYCQAVHFHSFAASRTEGSVTQMSSFGESKAKKLISESGKSFVQYNARQLSRIYPSGTRFDSSNYNPQDMWNAGCQLGQTPSLALALALSLSLSD</sequence>
<accession>A0A4W3HJR5</accession>
<feature type="chain" id="PRO_5021353559" description="Phosphoinositide phospholipase C" evidence="2">
    <location>
        <begin position="24"/>
        <end position="150"/>
    </location>
</feature>
<evidence type="ECO:0000313" key="5">
    <source>
        <dbReference type="Proteomes" id="UP000314986"/>
    </source>
</evidence>
<keyword evidence="1" id="KW-0378">Hydrolase</keyword>
<dbReference type="InterPro" id="IPR001711">
    <property type="entry name" value="PLipase_C_Pinositol-sp_Y"/>
</dbReference>
<reference evidence="4" key="5">
    <citation type="submission" date="2025-09" db="UniProtKB">
        <authorList>
            <consortium name="Ensembl"/>
        </authorList>
    </citation>
    <scope>IDENTIFICATION</scope>
</reference>
<evidence type="ECO:0000259" key="3">
    <source>
        <dbReference type="PROSITE" id="PS50008"/>
    </source>
</evidence>
<dbReference type="Proteomes" id="UP000314986">
    <property type="component" value="Unassembled WGS sequence"/>
</dbReference>
<evidence type="ECO:0000313" key="4">
    <source>
        <dbReference type="Ensembl" id="ENSCMIP00000009794.1"/>
    </source>
</evidence>
<dbReference type="Pfam" id="PF00387">
    <property type="entry name" value="PI-PLC-Y"/>
    <property type="match status" value="1"/>
</dbReference>
<dbReference type="Gene3D" id="3.20.20.190">
    <property type="entry name" value="Phosphatidylinositol (PI) phosphodiesterase"/>
    <property type="match status" value="1"/>
</dbReference>
<evidence type="ECO:0000256" key="2">
    <source>
        <dbReference type="SAM" id="SignalP"/>
    </source>
</evidence>
<protein>
    <recommendedName>
        <fullName evidence="1">Phosphoinositide phospholipase C</fullName>
        <ecNumber evidence="1">3.1.4.11</ecNumber>
    </recommendedName>
</protein>
<name>A0A4W3HJR5_CALMI</name>
<dbReference type="STRING" id="7868.ENSCMIP00000009794"/>
<dbReference type="AlphaFoldDB" id="A0A4W3HJR5"/>
<dbReference type="PANTHER" id="PTHR10336:SF33">
    <property type="entry name" value="1-PHOSPHATIDYLINOSITOL 4,5-BISPHOSPHATE PHOSPHODIESTERASE DELTA-3"/>
    <property type="match status" value="1"/>
</dbReference>
<dbReference type="GO" id="GO:0035556">
    <property type="term" value="P:intracellular signal transduction"/>
    <property type="evidence" value="ECO:0007669"/>
    <property type="project" value="InterPro"/>
</dbReference>
<dbReference type="InterPro" id="IPR001192">
    <property type="entry name" value="PI-PLC_fam"/>
</dbReference>
<dbReference type="GO" id="GO:0005886">
    <property type="term" value="C:plasma membrane"/>
    <property type="evidence" value="ECO:0007669"/>
    <property type="project" value="TreeGrafter"/>
</dbReference>
<dbReference type="GO" id="GO:0004435">
    <property type="term" value="F:phosphatidylinositol-4,5-bisphosphate phospholipase C activity"/>
    <property type="evidence" value="ECO:0007669"/>
    <property type="project" value="UniProtKB-EC"/>
</dbReference>
<dbReference type="SMART" id="SM00149">
    <property type="entry name" value="PLCYc"/>
    <property type="match status" value="1"/>
</dbReference>
<reference evidence="5" key="2">
    <citation type="journal article" date="2007" name="PLoS Biol.">
        <title>Survey sequencing and comparative analysis of the elephant shark (Callorhinchus milii) genome.</title>
        <authorList>
            <person name="Venkatesh B."/>
            <person name="Kirkness E.F."/>
            <person name="Loh Y.H."/>
            <person name="Halpern A.L."/>
            <person name="Lee A.P."/>
            <person name="Johnson J."/>
            <person name="Dandona N."/>
            <person name="Viswanathan L.D."/>
            <person name="Tay A."/>
            <person name="Venter J.C."/>
            <person name="Strausberg R.L."/>
            <person name="Brenner S."/>
        </authorList>
    </citation>
    <scope>NUCLEOTIDE SEQUENCE [LARGE SCALE GENOMIC DNA]</scope>
</reference>
<reference evidence="4" key="4">
    <citation type="submission" date="2025-08" db="UniProtKB">
        <authorList>
            <consortium name="Ensembl"/>
        </authorList>
    </citation>
    <scope>IDENTIFICATION</scope>
</reference>
<reference evidence="5" key="1">
    <citation type="journal article" date="2006" name="Science">
        <title>Ancient noncoding elements conserved in the human genome.</title>
        <authorList>
            <person name="Venkatesh B."/>
            <person name="Kirkness E.F."/>
            <person name="Loh Y.H."/>
            <person name="Halpern A.L."/>
            <person name="Lee A.P."/>
            <person name="Johnson J."/>
            <person name="Dandona N."/>
            <person name="Viswanathan L.D."/>
            <person name="Tay A."/>
            <person name="Venter J.C."/>
            <person name="Strausberg R.L."/>
            <person name="Brenner S."/>
        </authorList>
    </citation>
    <scope>NUCLEOTIDE SEQUENCE [LARGE SCALE GENOMIC DNA]</scope>
</reference>